<evidence type="ECO:0008006" key="8">
    <source>
        <dbReference type="Google" id="ProtNLM"/>
    </source>
</evidence>
<comment type="subcellular location">
    <subcellularLocation>
        <location evidence="1">Cell membrane</location>
        <topology evidence="1">Multi-pass membrane protein</topology>
    </subcellularLocation>
</comment>
<keyword evidence="3" id="KW-1003">Cell membrane</keyword>
<keyword evidence="5" id="KW-0472">Membrane</keyword>
<keyword evidence="5" id="KW-0812">Transmembrane</keyword>
<keyword evidence="7" id="KW-1185">Reference proteome</keyword>
<proteinExistence type="predicted"/>
<feature type="transmembrane region" description="Helical" evidence="5">
    <location>
        <begin position="7"/>
        <end position="28"/>
    </location>
</feature>
<evidence type="ECO:0000256" key="2">
    <source>
        <dbReference type="ARBA" id="ARBA00022448"/>
    </source>
</evidence>
<evidence type="ECO:0000313" key="6">
    <source>
        <dbReference type="EMBL" id="ODN40942.1"/>
    </source>
</evidence>
<keyword evidence="5" id="KW-1133">Transmembrane helix</keyword>
<dbReference type="InterPro" id="IPR036259">
    <property type="entry name" value="MFS_trans_sf"/>
</dbReference>
<gene>
    <name evidence="6" type="ORF">BGC07_18950</name>
</gene>
<organism evidence="6 7">
    <name type="scientific">Piscirickettsia litoralis</name>
    <dbReference type="NCBI Taxonomy" id="1891921"/>
    <lineage>
        <taxon>Bacteria</taxon>
        <taxon>Pseudomonadati</taxon>
        <taxon>Pseudomonadota</taxon>
        <taxon>Gammaproteobacteria</taxon>
        <taxon>Thiotrichales</taxon>
        <taxon>Piscirickettsiaceae</taxon>
        <taxon>Piscirickettsia</taxon>
    </lineage>
</organism>
<sequence length="67" mass="7475">MIQWKKYIAGCALGNTLELYDFILYGYFSYIIADQFFPKSVQTIAILLSFSVFASGCLVRPLGAILA</sequence>
<evidence type="ECO:0000256" key="5">
    <source>
        <dbReference type="SAM" id="Phobius"/>
    </source>
</evidence>
<accession>A0ABX2ZY52</accession>
<dbReference type="RefSeq" id="WP_069314613.1">
    <property type="nucleotide sequence ID" value="NZ_MDTU01000011.1"/>
</dbReference>
<reference evidence="6 7" key="1">
    <citation type="submission" date="2016-08" db="EMBL/GenBank/DDBJ databases">
        <title>Draft genome sequence of Candidatus Piscirickettsia litoralis, from seawater.</title>
        <authorList>
            <person name="Wan X."/>
            <person name="Lee A.J."/>
            <person name="Hou S."/>
            <person name="Donachie S.P."/>
        </authorList>
    </citation>
    <scope>NUCLEOTIDE SEQUENCE [LARGE SCALE GENOMIC DNA]</scope>
    <source>
        <strain evidence="6 7">Y2</strain>
    </source>
</reference>
<dbReference type="SUPFAM" id="SSF103473">
    <property type="entry name" value="MFS general substrate transporter"/>
    <property type="match status" value="1"/>
</dbReference>
<feature type="transmembrane region" description="Helical" evidence="5">
    <location>
        <begin position="40"/>
        <end position="59"/>
    </location>
</feature>
<evidence type="ECO:0000256" key="4">
    <source>
        <dbReference type="ARBA" id="ARBA00022847"/>
    </source>
</evidence>
<protein>
    <recommendedName>
        <fullName evidence="8">Major facilitator superfamily (MFS) profile domain-containing protein</fullName>
    </recommendedName>
</protein>
<comment type="caution">
    <text evidence="6">The sequence shown here is derived from an EMBL/GenBank/DDBJ whole genome shotgun (WGS) entry which is preliminary data.</text>
</comment>
<evidence type="ECO:0000313" key="7">
    <source>
        <dbReference type="Proteomes" id="UP000094329"/>
    </source>
</evidence>
<dbReference type="EMBL" id="MDTU01000011">
    <property type="protein sequence ID" value="ODN40942.1"/>
    <property type="molecule type" value="Genomic_DNA"/>
</dbReference>
<dbReference type="PANTHER" id="PTHR43528:SF1">
    <property type="entry name" value="ALPHA-KETOGLUTARATE PERMEASE"/>
    <property type="match status" value="1"/>
</dbReference>
<dbReference type="InterPro" id="IPR051084">
    <property type="entry name" value="H+-coupled_symporters"/>
</dbReference>
<evidence type="ECO:0000256" key="1">
    <source>
        <dbReference type="ARBA" id="ARBA00004651"/>
    </source>
</evidence>
<keyword evidence="2" id="KW-0813">Transport</keyword>
<name>A0ABX2ZY52_9GAMM</name>
<evidence type="ECO:0000256" key="3">
    <source>
        <dbReference type="ARBA" id="ARBA00022475"/>
    </source>
</evidence>
<keyword evidence="4" id="KW-0769">Symport</keyword>
<dbReference type="Proteomes" id="UP000094329">
    <property type="component" value="Unassembled WGS sequence"/>
</dbReference>
<dbReference type="PANTHER" id="PTHR43528">
    <property type="entry name" value="ALPHA-KETOGLUTARATE PERMEASE"/>
    <property type="match status" value="1"/>
</dbReference>